<keyword evidence="6 9" id="KW-0378">Hydrolase</keyword>
<evidence type="ECO:0000313" key="12">
    <source>
        <dbReference type="EMBL" id="EFI94046.1"/>
    </source>
</evidence>
<dbReference type="EMBL" id="GL377310">
    <property type="protein sequence ID" value="EFI94046.1"/>
    <property type="molecule type" value="Genomic_DNA"/>
</dbReference>
<dbReference type="OMA" id="QSATWLQ"/>
<feature type="compositionally biased region" description="Low complexity" evidence="10">
    <location>
        <begin position="343"/>
        <end position="358"/>
    </location>
</feature>
<evidence type="ECO:0000259" key="11">
    <source>
        <dbReference type="Pfam" id="PF04389"/>
    </source>
</evidence>
<dbReference type="Gene3D" id="3.40.630.10">
    <property type="entry name" value="Zn peptidases"/>
    <property type="match status" value="1"/>
</dbReference>
<protein>
    <recommendedName>
        <fullName evidence="9">Peptide hydrolase</fullName>
        <ecNumber evidence="9">3.4.-.-</ecNumber>
    </recommendedName>
</protein>
<organism evidence="13">
    <name type="scientific">Schizophyllum commune (strain H4-8 / FGSC 9210)</name>
    <name type="common">Split gill fungus</name>
    <dbReference type="NCBI Taxonomy" id="578458"/>
    <lineage>
        <taxon>Eukaryota</taxon>
        <taxon>Fungi</taxon>
        <taxon>Dikarya</taxon>
        <taxon>Basidiomycota</taxon>
        <taxon>Agaricomycotina</taxon>
        <taxon>Agaricomycetes</taxon>
        <taxon>Agaricomycetidae</taxon>
        <taxon>Agaricales</taxon>
        <taxon>Schizophyllaceae</taxon>
        <taxon>Schizophyllum</taxon>
    </lineage>
</organism>
<keyword evidence="3 9" id="KW-0645">Protease</keyword>
<dbReference type="PANTHER" id="PTHR12147">
    <property type="entry name" value="METALLOPEPTIDASE M28 FAMILY MEMBER"/>
    <property type="match status" value="1"/>
</dbReference>
<accession>D8QDT6</accession>
<evidence type="ECO:0000256" key="5">
    <source>
        <dbReference type="ARBA" id="ARBA00022729"/>
    </source>
</evidence>
<keyword evidence="4 9" id="KW-0479">Metal-binding</keyword>
<dbReference type="GO" id="GO:0006508">
    <property type="term" value="P:proteolysis"/>
    <property type="evidence" value="ECO:0007669"/>
    <property type="project" value="UniProtKB-KW"/>
</dbReference>
<dbReference type="HOGENOM" id="CLU_025866_1_1_1"/>
<dbReference type="GO" id="GO:0004177">
    <property type="term" value="F:aminopeptidase activity"/>
    <property type="evidence" value="ECO:0007669"/>
    <property type="project" value="UniProtKB-KW"/>
</dbReference>
<evidence type="ECO:0000256" key="6">
    <source>
        <dbReference type="ARBA" id="ARBA00022801"/>
    </source>
</evidence>
<evidence type="ECO:0000256" key="3">
    <source>
        <dbReference type="ARBA" id="ARBA00022670"/>
    </source>
</evidence>
<evidence type="ECO:0000256" key="8">
    <source>
        <dbReference type="ARBA" id="ARBA00043962"/>
    </source>
</evidence>
<dbReference type="InterPro" id="IPR045175">
    <property type="entry name" value="M28_fam"/>
</dbReference>
<feature type="region of interest" description="Disordered" evidence="10">
    <location>
        <begin position="318"/>
        <end position="358"/>
    </location>
</feature>
<evidence type="ECO:0000313" key="13">
    <source>
        <dbReference type="Proteomes" id="UP000007431"/>
    </source>
</evidence>
<dbReference type="Pfam" id="PF04389">
    <property type="entry name" value="Peptidase_M28"/>
    <property type="match status" value="1"/>
</dbReference>
<dbReference type="GO" id="GO:0046872">
    <property type="term" value="F:metal ion binding"/>
    <property type="evidence" value="ECO:0007669"/>
    <property type="project" value="UniProtKB-KW"/>
</dbReference>
<evidence type="ECO:0000256" key="4">
    <source>
        <dbReference type="ARBA" id="ARBA00022723"/>
    </source>
</evidence>
<feature type="domain" description="Peptidase M28" evidence="11">
    <location>
        <begin position="134"/>
        <end position="295"/>
    </location>
</feature>
<dbReference type="SUPFAM" id="SSF53187">
    <property type="entry name" value="Zn-dependent exopeptidases"/>
    <property type="match status" value="1"/>
</dbReference>
<dbReference type="AlphaFoldDB" id="D8QDT6"/>
<sequence>MTEGDKLRLKQQGLEFMDITEHPTLGALNAQRPQRFVNPDRSISAQNSDAVRALLAGEITTDHMRADIAKLSSFWTRSYRSNWGLLSSNWVFDHVSSIIAANPSDKTRTTVTKFPHKFVQNSVVLRLDATDDTTPDEEKELVIVGAHQDSLNYRLPFFRAPGSDDDGSGTVTVFQILRSLVEQEFVPPKGIAVEFHWYAAEEGGLLGSQDVAAFYEAAGTKVKGMLQMDMTAFVKSGTEPKIAFFQDQVDKNLTTFATKLVEAYSPLPWNMTTCGPRCGSDHMSWTKAGYPAIFATEGFFEGKLAIPFSRLAYGGTDASLSSSQTSLNTPSTPSRTMSRRTTRGTTAAHTTSTTCWSS</sequence>
<proteinExistence type="inferred from homology"/>
<reference evidence="12 13" key="1">
    <citation type="journal article" date="2010" name="Nat. Biotechnol.">
        <title>Genome sequence of the model mushroom Schizophyllum commune.</title>
        <authorList>
            <person name="Ohm R.A."/>
            <person name="de Jong J.F."/>
            <person name="Lugones L.G."/>
            <person name="Aerts A."/>
            <person name="Kothe E."/>
            <person name="Stajich J.E."/>
            <person name="de Vries R.P."/>
            <person name="Record E."/>
            <person name="Levasseur A."/>
            <person name="Baker S.E."/>
            <person name="Bartholomew K.A."/>
            <person name="Coutinho P.M."/>
            <person name="Erdmann S."/>
            <person name="Fowler T.J."/>
            <person name="Gathman A.C."/>
            <person name="Lombard V."/>
            <person name="Henrissat B."/>
            <person name="Knabe N."/>
            <person name="Kuees U."/>
            <person name="Lilly W.W."/>
            <person name="Lindquist E."/>
            <person name="Lucas S."/>
            <person name="Magnuson J.K."/>
            <person name="Piumi F."/>
            <person name="Raudaskoski M."/>
            <person name="Salamov A."/>
            <person name="Schmutz J."/>
            <person name="Schwarze F.W.M.R."/>
            <person name="vanKuyk P.A."/>
            <person name="Horton J.S."/>
            <person name="Grigoriev I.V."/>
            <person name="Woesten H.A.B."/>
        </authorList>
    </citation>
    <scope>NUCLEOTIDE SEQUENCE [LARGE SCALE GENOMIC DNA]</scope>
    <source>
        <strain evidence="13">H4-8 / FGSC 9210</strain>
    </source>
</reference>
<keyword evidence="7 9" id="KW-0862">Zinc</keyword>
<dbReference type="InterPro" id="IPR007484">
    <property type="entry name" value="Peptidase_M28"/>
</dbReference>
<keyword evidence="5" id="KW-0732">Signal</keyword>
<evidence type="ECO:0000256" key="1">
    <source>
        <dbReference type="ARBA" id="ARBA00001947"/>
    </source>
</evidence>
<comment type="cofactor">
    <cofactor evidence="1">
        <name>Zn(2+)</name>
        <dbReference type="ChEBI" id="CHEBI:29105"/>
    </cofactor>
</comment>
<dbReference type="Proteomes" id="UP000007431">
    <property type="component" value="Unassembled WGS sequence"/>
</dbReference>
<evidence type="ECO:0000256" key="9">
    <source>
        <dbReference type="RuleBase" id="RU361240"/>
    </source>
</evidence>
<dbReference type="GO" id="GO:0008235">
    <property type="term" value="F:metalloexopeptidase activity"/>
    <property type="evidence" value="ECO:0007669"/>
    <property type="project" value="InterPro"/>
</dbReference>
<gene>
    <name evidence="12" type="ORF">SCHCODRAFT_59528</name>
</gene>
<evidence type="ECO:0000256" key="10">
    <source>
        <dbReference type="SAM" id="MobiDB-lite"/>
    </source>
</evidence>
<evidence type="ECO:0000256" key="2">
    <source>
        <dbReference type="ARBA" id="ARBA00022438"/>
    </source>
</evidence>
<feature type="compositionally biased region" description="Polar residues" evidence="10">
    <location>
        <begin position="318"/>
        <end position="328"/>
    </location>
</feature>
<evidence type="ECO:0000256" key="7">
    <source>
        <dbReference type="ARBA" id="ARBA00022833"/>
    </source>
</evidence>
<dbReference type="VEuPathDB" id="FungiDB:SCHCODRAFT_02637126"/>
<keyword evidence="2" id="KW-0031">Aminopeptidase</keyword>
<dbReference type="EC" id="3.4.-.-" evidence="9"/>
<keyword evidence="13" id="KW-1185">Reference proteome</keyword>
<dbReference type="PANTHER" id="PTHR12147:SF56">
    <property type="entry name" value="AMINOPEPTIDASE YDR415C-RELATED"/>
    <property type="match status" value="1"/>
</dbReference>
<dbReference type="eggNOG" id="KOG2195">
    <property type="taxonomic scope" value="Eukaryota"/>
</dbReference>
<comment type="similarity">
    <text evidence="8">Belongs to the peptidase M28 family. M28E subfamily.</text>
</comment>
<name>D8QDT6_SCHCM</name>
<dbReference type="InParanoid" id="D8QDT6"/>